<accession>A0AAW2PFH3</accession>
<evidence type="ECO:0000313" key="1">
    <source>
        <dbReference type="EMBL" id="KAL0355022.1"/>
    </source>
</evidence>
<dbReference type="GO" id="GO:0016757">
    <property type="term" value="F:glycosyltransferase activity"/>
    <property type="evidence" value="ECO:0007669"/>
    <property type="project" value="InterPro"/>
</dbReference>
<reference evidence="1" key="2">
    <citation type="journal article" date="2024" name="Plant">
        <title>Genomic evolution and insights into agronomic trait innovations of Sesamum species.</title>
        <authorList>
            <person name="Miao H."/>
            <person name="Wang L."/>
            <person name="Qu L."/>
            <person name="Liu H."/>
            <person name="Sun Y."/>
            <person name="Le M."/>
            <person name="Wang Q."/>
            <person name="Wei S."/>
            <person name="Zheng Y."/>
            <person name="Lin W."/>
            <person name="Duan Y."/>
            <person name="Cao H."/>
            <person name="Xiong S."/>
            <person name="Wang X."/>
            <person name="Wei L."/>
            <person name="Li C."/>
            <person name="Ma Q."/>
            <person name="Ju M."/>
            <person name="Zhao R."/>
            <person name="Li G."/>
            <person name="Mu C."/>
            <person name="Tian Q."/>
            <person name="Mei H."/>
            <person name="Zhang T."/>
            <person name="Gao T."/>
            <person name="Zhang H."/>
        </authorList>
    </citation>
    <scope>NUCLEOTIDE SEQUENCE</scope>
    <source>
        <strain evidence="1">G02</strain>
    </source>
</reference>
<organism evidence="1">
    <name type="scientific">Sesamum radiatum</name>
    <name type="common">Black benniseed</name>
    <dbReference type="NCBI Taxonomy" id="300843"/>
    <lineage>
        <taxon>Eukaryota</taxon>
        <taxon>Viridiplantae</taxon>
        <taxon>Streptophyta</taxon>
        <taxon>Embryophyta</taxon>
        <taxon>Tracheophyta</taxon>
        <taxon>Spermatophyta</taxon>
        <taxon>Magnoliopsida</taxon>
        <taxon>eudicotyledons</taxon>
        <taxon>Gunneridae</taxon>
        <taxon>Pentapetalae</taxon>
        <taxon>asterids</taxon>
        <taxon>lamiids</taxon>
        <taxon>Lamiales</taxon>
        <taxon>Pedaliaceae</taxon>
        <taxon>Sesamum</taxon>
    </lineage>
</organism>
<name>A0AAW2PFH3_SESRA</name>
<dbReference type="PANTHER" id="PTHR20961:SF124">
    <property type="entry name" value="GLYCOSYLTRANSFERASE"/>
    <property type="match status" value="1"/>
</dbReference>
<protein>
    <submittedName>
        <fullName evidence="1">Xylan glycosyltransferase MUCI21</fullName>
    </submittedName>
</protein>
<gene>
    <name evidence="1" type="ORF">Sradi_3949100</name>
</gene>
<dbReference type="InterPro" id="IPR007657">
    <property type="entry name" value="Glycosyltransferase_61"/>
</dbReference>
<comment type="caution">
    <text evidence="1">The sequence shown here is derived from an EMBL/GenBank/DDBJ whole genome shotgun (WGS) entry which is preliminary data.</text>
</comment>
<dbReference type="AlphaFoldDB" id="A0AAW2PFH3"/>
<dbReference type="PANTHER" id="PTHR20961">
    <property type="entry name" value="GLYCOSYLTRANSFERASE"/>
    <property type="match status" value="1"/>
</dbReference>
<reference evidence="1" key="1">
    <citation type="submission" date="2020-06" db="EMBL/GenBank/DDBJ databases">
        <authorList>
            <person name="Li T."/>
            <person name="Hu X."/>
            <person name="Zhang T."/>
            <person name="Song X."/>
            <person name="Zhang H."/>
            <person name="Dai N."/>
            <person name="Sheng W."/>
            <person name="Hou X."/>
            <person name="Wei L."/>
        </authorList>
    </citation>
    <scope>NUCLEOTIDE SEQUENCE</scope>
    <source>
        <strain evidence="1">G02</strain>
        <tissue evidence="1">Leaf</tissue>
    </source>
</reference>
<sequence length="89" mass="10176">MDSLPSYNLSSRDSVFIQVIPLGTYGQQKLTMGEPAGKLGLRYIGYKILPNESSLYNDYDKDDPILNDPSSINRKGWEFTKKIYLDRQP</sequence>
<dbReference type="EMBL" id="JACGWJ010000017">
    <property type="protein sequence ID" value="KAL0355022.1"/>
    <property type="molecule type" value="Genomic_DNA"/>
</dbReference>
<proteinExistence type="predicted"/>